<name>A0A9P9YV22_9MUSC</name>
<evidence type="ECO:0000259" key="3">
    <source>
        <dbReference type="Pfam" id="PF13837"/>
    </source>
</evidence>
<dbReference type="InterPro" id="IPR026095">
    <property type="entry name" value="Myb/SANT-like_DNA-bd_dom_prot"/>
</dbReference>
<evidence type="ECO:0000256" key="1">
    <source>
        <dbReference type="SAM" id="Coils"/>
    </source>
</evidence>
<protein>
    <recommendedName>
        <fullName evidence="3">Myb/SANT-like DNA-binding domain-containing protein</fullName>
    </recommendedName>
</protein>
<comment type="caution">
    <text evidence="4">The sequence shown here is derived from an EMBL/GenBank/DDBJ whole genome shotgun (WGS) entry which is preliminary data.</text>
</comment>
<feature type="coiled-coil region" evidence="1">
    <location>
        <begin position="209"/>
        <end position="257"/>
    </location>
</feature>
<gene>
    <name evidence="4" type="ORF">M5D96_004950</name>
</gene>
<accession>A0A9P9YV22</accession>
<sequence length="262" mass="30439">MTYIKRKPISWSLYYESLLFDLWEENIASVRAGQKSTIVCGAMAEKLDDAGFIGVEMKDVRTKLDNITRKYKQERKEVQSTWRHFERVDRILGRINPLKYGPLIEESTGSLKNDSILLLAEPYAQYSLDIRNTNLIAEENGIEEYLEDDLDYNDIDNGAPSNDGGESWERTLEMMSNPGSPCDDPPFSPPYKRQKHSQEEMTSFEAGILEATRERNKELKKMREELTDLASRRLNSLERLEKTMMRMEKANAKFHQQLLDKL</sequence>
<reference evidence="4" key="1">
    <citation type="journal article" date="2023" name="Genome Biol. Evol.">
        <title>Long-read-based Genome Assembly of Drosophila gunungcola Reveals Fewer Chemosensory Genes in Flower-breeding Species.</title>
        <authorList>
            <person name="Negi A."/>
            <person name="Liao B.Y."/>
            <person name="Yeh S.D."/>
        </authorList>
    </citation>
    <scope>NUCLEOTIDE SEQUENCE</scope>
    <source>
        <strain evidence="4">Sukarami</strain>
    </source>
</reference>
<feature type="domain" description="Myb/SANT-like DNA-binding" evidence="3">
    <location>
        <begin position="11"/>
        <end position="91"/>
    </location>
</feature>
<feature type="region of interest" description="Disordered" evidence="2">
    <location>
        <begin position="153"/>
        <end position="183"/>
    </location>
</feature>
<dbReference type="Proteomes" id="UP001059596">
    <property type="component" value="Unassembled WGS sequence"/>
</dbReference>
<evidence type="ECO:0000256" key="2">
    <source>
        <dbReference type="SAM" id="MobiDB-lite"/>
    </source>
</evidence>
<dbReference type="PANTHER" id="PTHR22666">
    <property type="entry name" value="MYB_SANT-LIKE DNA-BINDING DOMAIN-CONTAINING PROTEIN 1"/>
    <property type="match status" value="1"/>
</dbReference>
<dbReference type="GO" id="GO:0045893">
    <property type="term" value="P:positive regulation of DNA-templated transcription"/>
    <property type="evidence" value="ECO:0007669"/>
    <property type="project" value="TreeGrafter"/>
</dbReference>
<keyword evidence="5" id="KW-1185">Reference proteome</keyword>
<keyword evidence="1" id="KW-0175">Coiled coil</keyword>
<dbReference type="PANTHER" id="PTHR22666:SF3">
    <property type="entry name" value="MYB_SANT-LIKE DNA-BINDING DOMAIN-CONTAINING PROTEIN 1"/>
    <property type="match status" value="1"/>
</dbReference>
<organism evidence="4 5">
    <name type="scientific">Drosophila gunungcola</name>
    <name type="common">fruit fly</name>
    <dbReference type="NCBI Taxonomy" id="103775"/>
    <lineage>
        <taxon>Eukaryota</taxon>
        <taxon>Metazoa</taxon>
        <taxon>Ecdysozoa</taxon>
        <taxon>Arthropoda</taxon>
        <taxon>Hexapoda</taxon>
        <taxon>Insecta</taxon>
        <taxon>Pterygota</taxon>
        <taxon>Neoptera</taxon>
        <taxon>Endopterygota</taxon>
        <taxon>Diptera</taxon>
        <taxon>Brachycera</taxon>
        <taxon>Muscomorpha</taxon>
        <taxon>Ephydroidea</taxon>
        <taxon>Drosophilidae</taxon>
        <taxon>Drosophila</taxon>
        <taxon>Sophophora</taxon>
    </lineage>
</organism>
<dbReference type="InterPro" id="IPR044822">
    <property type="entry name" value="Myb_DNA-bind_4"/>
</dbReference>
<dbReference type="AlphaFoldDB" id="A0A9P9YV22"/>
<evidence type="ECO:0000313" key="4">
    <source>
        <dbReference type="EMBL" id="KAI8043617.1"/>
    </source>
</evidence>
<dbReference type="GO" id="GO:0016604">
    <property type="term" value="C:nuclear body"/>
    <property type="evidence" value="ECO:0007669"/>
    <property type="project" value="TreeGrafter"/>
</dbReference>
<evidence type="ECO:0000313" key="5">
    <source>
        <dbReference type="Proteomes" id="UP001059596"/>
    </source>
</evidence>
<dbReference type="Pfam" id="PF13837">
    <property type="entry name" value="Myb_DNA-bind_4"/>
    <property type="match status" value="1"/>
</dbReference>
<dbReference type="EMBL" id="JAMKOV010000002">
    <property type="protein sequence ID" value="KAI8043617.1"/>
    <property type="molecule type" value="Genomic_DNA"/>
</dbReference>
<proteinExistence type="predicted"/>